<keyword evidence="5 15" id="KW-0378">Hydrolase</keyword>
<dbReference type="GO" id="GO:0005576">
    <property type="term" value="C:extracellular region"/>
    <property type="evidence" value="ECO:0007669"/>
    <property type="project" value="UniProtKB-SubCell"/>
</dbReference>
<keyword evidence="8" id="KW-0119">Carbohydrate metabolism</keyword>
<dbReference type="Pfam" id="PF00295">
    <property type="entry name" value="Glyco_hydro_28"/>
    <property type="match status" value="1"/>
</dbReference>
<evidence type="ECO:0000313" key="18">
    <source>
        <dbReference type="Proteomes" id="UP001365542"/>
    </source>
</evidence>
<evidence type="ECO:0000256" key="2">
    <source>
        <dbReference type="ARBA" id="ARBA00008834"/>
    </source>
</evidence>
<dbReference type="InterPro" id="IPR011050">
    <property type="entry name" value="Pectin_lyase_fold/virulence"/>
</dbReference>
<name>A0AAV9XGC5_9PEZI</name>
<dbReference type="Proteomes" id="UP001365542">
    <property type="component" value="Unassembled WGS sequence"/>
</dbReference>
<evidence type="ECO:0000256" key="7">
    <source>
        <dbReference type="ARBA" id="ARBA00023180"/>
    </source>
</evidence>
<dbReference type="GO" id="GO:0000272">
    <property type="term" value="P:polysaccharide catabolic process"/>
    <property type="evidence" value="ECO:0007669"/>
    <property type="project" value="UniProtKB-KW"/>
</dbReference>
<proteinExistence type="inferred from homology"/>
<dbReference type="SUPFAM" id="SSF51126">
    <property type="entry name" value="Pectin lyase-like"/>
    <property type="match status" value="1"/>
</dbReference>
<dbReference type="InterPro" id="IPR000743">
    <property type="entry name" value="Glyco_hydro_28"/>
</dbReference>
<evidence type="ECO:0000256" key="12">
    <source>
        <dbReference type="ARBA" id="ARBA00037312"/>
    </source>
</evidence>
<comment type="catalytic activity">
    <reaction evidence="14">
        <text>[(1-&gt;4)-alpha-D-galacturonosyl](n) + H2O = alpha-D-galacturonate + [(1-&gt;4)-alpha-D-galacturonosyl](n-1)</text>
        <dbReference type="Rhea" id="RHEA:14117"/>
        <dbReference type="Rhea" id="RHEA-COMP:14570"/>
        <dbReference type="Rhea" id="RHEA-COMP:14572"/>
        <dbReference type="ChEBI" id="CHEBI:15377"/>
        <dbReference type="ChEBI" id="CHEBI:58658"/>
        <dbReference type="ChEBI" id="CHEBI:140523"/>
        <dbReference type="EC" id="3.2.1.67"/>
    </reaction>
</comment>
<comment type="caution">
    <text evidence="17">The sequence shown here is derived from an EMBL/GenBank/DDBJ whole genome shotgun (WGS) entry which is preliminary data.</text>
</comment>
<evidence type="ECO:0000256" key="6">
    <source>
        <dbReference type="ARBA" id="ARBA00023157"/>
    </source>
</evidence>
<keyword evidence="7" id="KW-0325">Glycoprotein</keyword>
<dbReference type="PANTHER" id="PTHR31736:SF12">
    <property type="entry name" value="EXO-POLYGALACTURONASE, PUTATIVE-RELATED"/>
    <property type="match status" value="1"/>
</dbReference>
<keyword evidence="11" id="KW-0624">Polysaccharide degradation</keyword>
<sequence length="434" mass="47610">MKLRTSLFALLLTSRSVLASTGTVSFSSTNGRKTCTVYAYKPNSDGSRRDDVPLLMEAFEDCGDGGYIRFPAGQNYWIGQRLNPVLNNVKIDWQGFWKFSDDLSYWRNHSYPIAFQNHAAGFVITGDNIIINGFGTGGIDGNGNTWYEAEKGVTQPGRPMPFVFWNVSQVTVSNFQVLQPPLWSINIMNGTDMYFTNITANATAYNAPYGTNWVQNTDGFDTMDAKNIYLEHFTYQGGDDCIAIKPRSYNIHIHDVTCRGGNGVAIGSLGQYLEDSSVENVKIDQVKIIRYNEDMHNCAYMKTWIGFPAPQSGYESGGVPRGGGWGYVRNILFSNFDVQGADNGPALTQDNGNNGSYTGTSKMLVSNVVWANFTGYTNGGNRASVSCSKANPCYNIAFEGLDLINQKTGQVAAEKCSNQAPHGIRGLNSTACNT</sequence>
<evidence type="ECO:0000256" key="10">
    <source>
        <dbReference type="ARBA" id="ARBA00023316"/>
    </source>
</evidence>
<organism evidence="17 18">
    <name type="scientific">Orbilia ellipsospora</name>
    <dbReference type="NCBI Taxonomy" id="2528407"/>
    <lineage>
        <taxon>Eukaryota</taxon>
        <taxon>Fungi</taxon>
        <taxon>Dikarya</taxon>
        <taxon>Ascomycota</taxon>
        <taxon>Pezizomycotina</taxon>
        <taxon>Orbiliomycetes</taxon>
        <taxon>Orbiliales</taxon>
        <taxon>Orbiliaceae</taxon>
        <taxon>Orbilia</taxon>
    </lineage>
</organism>
<dbReference type="GO" id="GO:0004650">
    <property type="term" value="F:polygalacturonase activity"/>
    <property type="evidence" value="ECO:0007669"/>
    <property type="project" value="InterPro"/>
</dbReference>
<evidence type="ECO:0000256" key="13">
    <source>
        <dbReference type="ARBA" id="ARBA00038933"/>
    </source>
</evidence>
<evidence type="ECO:0000256" key="3">
    <source>
        <dbReference type="ARBA" id="ARBA00022525"/>
    </source>
</evidence>
<dbReference type="EC" id="3.2.1.67" evidence="13"/>
<gene>
    <name evidence="17" type="ORF">TWF694_008500</name>
</gene>
<keyword evidence="18" id="KW-1185">Reference proteome</keyword>
<dbReference type="Gene3D" id="2.160.20.10">
    <property type="entry name" value="Single-stranded right-handed beta-helix, Pectin lyase-like"/>
    <property type="match status" value="1"/>
</dbReference>
<keyword evidence="6" id="KW-1015">Disulfide bond</keyword>
<evidence type="ECO:0000256" key="5">
    <source>
        <dbReference type="ARBA" id="ARBA00022801"/>
    </source>
</evidence>
<comment type="subcellular location">
    <subcellularLocation>
        <location evidence="1">Secreted</location>
    </subcellularLocation>
</comment>
<reference evidence="17 18" key="1">
    <citation type="submission" date="2019-10" db="EMBL/GenBank/DDBJ databases">
        <authorList>
            <person name="Palmer J.M."/>
        </authorList>
    </citation>
    <scope>NUCLEOTIDE SEQUENCE [LARGE SCALE GENOMIC DNA]</scope>
    <source>
        <strain evidence="17 18">TWF694</strain>
    </source>
</reference>
<feature type="chain" id="PRO_5043519226" description="galacturonan 1,4-alpha-galacturonidase" evidence="16">
    <location>
        <begin position="20"/>
        <end position="434"/>
    </location>
</feature>
<evidence type="ECO:0000256" key="16">
    <source>
        <dbReference type="SAM" id="SignalP"/>
    </source>
</evidence>
<dbReference type="AlphaFoldDB" id="A0AAV9XGC5"/>
<feature type="signal peptide" evidence="16">
    <location>
        <begin position="1"/>
        <end position="19"/>
    </location>
</feature>
<evidence type="ECO:0000256" key="11">
    <source>
        <dbReference type="ARBA" id="ARBA00023326"/>
    </source>
</evidence>
<evidence type="ECO:0000256" key="8">
    <source>
        <dbReference type="ARBA" id="ARBA00023277"/>
    </source>
</evidence>
<dbReference type="InterPro" id="IPR012334">
    <property type="entry name" value="Pectin_lyas_fold"/>
</dbReference>
<evidence type="ECO:0000256" key="4">
    <source>
        <dbReference type="ARBA" id="ARBA00022729"/>
    </source>
</evidence>
<keyword evidence="9 15" id="KW-0326">Glycosidase</keyword>
<evidence type="ECO:0000313" key="17">
    <source>
        <dbReference type="EMBL" id="KAK6541127.1"/>
    </source>
</evidence>
<protein>
    <recommendedName>
        <fullName evidence="13">galacturonan 1,4-alpha-galacturonidase</fullName>
        <ecNumber evidence="13">3.2.1.67</ecNumber>
    </recommendedName>
</protein>
<dbReference type="EMBL" id="JAVHJO010000004">
    <property type="protein sequence ID" value="KAK6541127.1"/>
    <property type="molecule type" value="Genomic_DNA"/>
</dbReference>
<dbReference type="GO" id="GO:0071555">
    <property type="term" value="P:cell wall organization"/>
    <property type="evidence" value="ECO:0007669"/>
    <property type="project" value="UniProtKB-KW"/>
</dbReference>
<evidence type="ECO:0000256" key="14">
    <source>
        <dbReference type="ARBA" id="ARBA00048766"/>
    </source>
</evidence>
<keyword evidence="3" id="KW-0964">Secreted</keyword>
<keyword evidence="4 16" id="KW-0732">Signal</keyword>
<accession>A0AAV9XGC5</accession>
<evidence type="ECO:0000256" key="9">
    <source>
        <dbReference type="ARBA" id="ARBA00023295"/>
    </source>
</evidence>
<keyword evidence="10" id="KW-0961">Cell wall biogenesis/degradation</keyword>
<dbReference type="PANTHER" id="PTHR31736">
    <property type="match status" value="1"/>
</dbReference>
<dbReference type="GO" id="GO:0047911">
    <property type="term" value="F:galacturan 1,4-alpha-galacturonidase activity"/>
    <property type="evidence" value="ECO:0007669"/>
    <property type="project" value="UniProtKB-EC"/>
</dbReference>
<comment type="function">
    <text evidence="12">Specific in hydrolyzing the terminal glycosidic bond of polygalacturonic acid and oligogalacturonates.</text>
</comment>
<evidence type="ECO:0000256" key="1">
    <source>
        <dbReference type="ARBA" id="ARBA00004613"/>
    </source>
</evidence>
<evidence type="ECO:0000256" key="15">
    <source>
        <dbReference type="RuleBase" id="RU361169"/>
    </source>
</evidence>
<comment type="similarity">
    <text evidence="2 15">Belongs to the glycosyl hydrolase 28 family.</text>
</comment>